<dbReference type="GO" id="GO:0005840">
    <property type="term" value="C:ribosome"/>
    <property type="evidence" value="ECO:0007669"/>
    <property type="project" value="UniProtKB-KW"/>
</dbReference>
<dbReference type="InterPro" id="IPR013025">
    <property type="entry name" value="Ribosomal_uL23-like"/>
</dbReference>
<evidence type="ECO:0000313" key="5">
    <source>
        <dbReference type="EMBL" id="AKQ01855.1"/>
    </source>
</evidence>
<dbReference type="GO" id="GO:0003735">
    <property type="term" value="F:structural constituent of ribosome"/>
    <property type="evidence" value="ECO:0007669"/>
    <property type="project" value="InterPro"/>
</dbReference>
<dbReference type="GO" id="GO:1990904">
    <property type="term" value="C:ribonucleoprotein complex"/>
    <property type="evidence" value="ECO:0007669"/>
    <property type="project" value="UniProtKB-KW"/>
</dbReference>
<dbReference type="EMBL" id="KT006981">
    <property type="protein sequence ID" value="AKQ01855.1"/>
    <property type="molecule type" value="Genomic_DNA"/>
</dbReference>
<dbReference type="Gene3D" id="3.30.70.330">
    <property type="match status" value="1"/>
</dbReference>
<evidence type="ECO:0000256" key="4">
    <source>
        <dbReference type="ARBA" id="ARBA00035481"/>
    </source>
</evidence>
<dbReference type="SUPFAM" id="SSF54189">
    <property type="entry name" value="Ribosomal proteins S24e, L23 and L15e"/>
    <property type="match status" value="1"/>
</dbReference>
<reference evidence="5" key="1">
    <citation type="journal article" date="2015" name="ISME J.">
        <title>Aquifer environment selects for microbial species cohorts in sediment and groundwater.</title>
        <authorList>
            <person name="Hug L.A."/>
            <person name="Thomas B.C."/>
            <person name="Brown C.T."/>
            <person name="Frischkorn K.R."/>
            <person name="Williams K.H."/>
            <person name="Tringe S.G."/>
            <person name="Banfield J.F."/>
        </authorList>
    </citation>
    <scope>NUCLEOTIDE SEQUENCE</scope>
</reference>
<evidence type="ECO:0000256" key="3">
    <source>
        <dbReference type="ARBA" id="ARBA00023274"/>
    </source>
</evidence>
<comment type="similarity">
    <text evidence="1">Belongs to the universal ribosomal protein uL23 family.</text>
</comment>
<dbReference type="GO" id="GO:0006412">
    <property type="term" value="P:translation"/>
    <property type="evidence" value="ECO:0007669"/>
    <property type="project" value="InterPro"/>
</dbReference>
<dbReference type="InterPro" id="IPR012677">
    <property type="entry name" value="Nucleotide-bd_a/b_plait_sf"/>
</dbReference>
<protein>
    <recommendedName>
        <fullName evidence="4">50S ribosomal protein L23</fullName>
    </recommendedName>
</protein>
<dbReference type="InterPro" id="IPR012678">
    <property type="entry name" value="Ribosomal_uL23/eL15/eS24_sf"/>
</dbReference>
<name>A0A0H4T528_9BACT</name>
<organism evidence="5">
    <name type="scientific">uncultured Parcubacteria bacterium Rifle_16ft_4_minimus_2958</name>
    <dbReference type="NCBI Taxonomy" id="1665137"/>
    <lineage>
        <taxon>Bacteria</taxon>
        <taxon>Candidatus Parcubacteria</taxon>
        <taxon>environmental samples</taxon>
    </lineage>
</organism>
<keyword evidence="2 5" id="KW-0689">Ribosomal protein</keyword>
<dbReference type="AlphaFoldDB" id="A0A0H4T528"/>
<keyword evidence="3" id="KW-0687">Ribonucleoprotein</keyword>
<accession>A0A0H4T528</accession>
<proteinExistence type="inferred from homology"/>
<sequence length="86" mass="9717">MKNQTVQINTFVLKTPRITEKASMLAEHNVYSFNIPENATKTEVKKAVSNMYKVKPVKVAIVNSKRKSVFIRGRKGFKAGGKKAYK</sequence>
<dbReference type="Pfam" id="PF00276">
    <property type="entry name" value="Ribosomal_L23"/>
    <property type="match status" value="1"/>
</dbReference>
<evidence type="ECO:0000256" key="2">
    <source>
        <dbReference type="ARBA" id="ARBA00022980"/>
    </source>
</evidence>
<evidence type="ECO:0000256" key="1">
    <source>
        <dbReference type="ARBA" id="ARBA00006700"/>
    </source>
</evidence>